<dbReference type="InterPro" id="IPR018201">
    <property type="entry name" value="Ketoacyl_synth_AS"/>
</dbReference>
<feature type="domain" description="Ketosynthase family 3 (KS3)" evidence="11">
    <location>
        <begin position="60"/>
        <end position="491"/>
    </location>
</feature>
<dbReference type="SMART" id="SM00827">
    <property type="entry name" value="PKS_AT"/>
    <property type="match status" value="1"/>
</dbReference>
<evidence type="ECO:0000256" key="8">
    <source>
        <dbReference type="PROSITE-ProRule" id="PRU01363"/>
    </source>
</evidence>
<evidence type="ECO:0000256" key="2">
    <source>
        <dbReference type="ARBA" id="ARBA00022553"/>
    </source>
</evidence>
<dbReference type="SMART" id="SM00825">
    <property type="entry name" value="PKS_KS"/>
    <property type="match status" value="1"/>
</dbReference>
<dbReference type="SMART" id="SM00826">
    <property type="entry name" value="PKS_DH"/>
    <property type="match status" value="1"/>
</dbReference>
<dbReference type="CDD" id="cd00833">
    <property type="entry name" value="PKS"/>
    <property type="match status" value="1"/>
</dbReference>
<keyword evidence="14" id="KW-1185">Reference proteome</keyword>
<dbReference type="InterPro" id="IPR049552">
    <property type="entry name" value="PKS_DH_N"/>
</dbReference>
<dbReference type="SUPFAM" id="SSF47336">
    <property type="entry name" value="ACP-like"/>
    <property type="match status" value="1"/>
</dbReference>
<dbReference type="InterPro" id="IPR036736">
    <property type="entry name" value="ACP-like_sf"/>
</dbReference>
<dbReference type="InterPro" id="IPR016039">
    <property type="entry name" value="Thiolase-like"/>
</dbReference>
<sequence>MPYIRSESSTPSAESGSDFGDYLSGRAQLQFQSIVDDATYAERIKDVFPDYAEKPLSEQLEPIAVVGMGCRLPGDVKSPHEFWDMMIQKGSGQMDKVPKSRFNIDAHFHENNDRPGSFAVKGGYFLHETLKEFDPNFFGVTPVEAMWMDPQQRKLLEVVYETFESAGLTLPELSGSQTAVFVASFTADFQQMGFKEPSFRHSLAATGVDPGIISNRISHVFNLKGPSIVVNTACSSSVYAMHNACNALRNNECAAAVVGGVNLVLTVDQHMNTAKLGVLSPTSTCHTFDASADGYGRAEGVGAVYLKRLSDAVRDGDPIRAVIRSSATNNNGKVAGVGITHPNLDGQEHVIRHAYRRGGDLDPRLTGLFECHGTGTAVGDPLEVHAVANAMNERRRPEDGPLIIGAVKANIGHSEAASGLSAIIKAVLAVERGIIPAVRGVTNPSPAIDWTNWQVAVTHEATPFPSKLPVRRVSVNSFGYGGTNAHVIVESADSLLTQPQTYKFRRSQRQPKPNRLKPAPRLKPTRLRGAMARNRPFLLPFSARDNATLRRNINALGSVASEYDLLDLAYTLGNKRTRFSSRGIVVASAASLKDVFSEDLSKLTFLETRSSKKPTLGFVFTGQGAQWAGMGAELMTYYPSFLQTIRHLDLALGDLEDAPDWTIEDLLLEHAETSRVNEAEFSQPLCTAIQIAIVKLLRSWNVAPKVTVGHSSGEIAAAYAAGLVSATEAIVAAYYRGKVVRDVNTGGSMLAVGLGADTVQPYLEGNEGRVIIACHNSPSGVTLSGDGDAVEELRKKLEADNIFARAVKTNGKAYHSHHMQPVSAVYENLVRQARDDSIALDPCLSTDAVMVSSLYNKVLSSDTVVDEKYWSANLLSPVLFNQAVQTLAKDQRFSDVDLFIEIGPHSAMAGPIRQIKAQHQLANLNYLPSLIRNTDSAASLLKLAGELFLRDYDVDMSRVAAIEESSPSGKLWHKSGSFIPDLPTYQWDKTKQFFAEARMSKEHRAPQYMRHDILGSLMFGGSKAEPTWRNVLRLGDLAWLKDHSLGGEAVFPAAGYFSMAMEAITQINEMSNAPLPVTGYTLRDVSIKNALVTPDDDNGIEVILNMRPSLHGRVHGNGIWWDFNVSSVDQDGLKNDHMAGTIAINSRPARPSAKPVPDFPQRASGKAWNQALRSVGFDYGPTFQDMEDIQFDGKTYAAASRTALRTTVDGVVGESRHVLHPACVDSCLQLLIVAIYAGRTSAMPCGAVPIQVDEVSIWVPTAEQLAASEAKAYSWIDKRGVRSFVGSNQLVAADGEVVMEITDMRCSLYEAAVPQRDVDPAKPRPYGEMVWKRDFDEVVSADSVDATISVAEFIELLDFKHPGQKAVDLLGRKHADDILAVTPDLDLTVPGQPDGKDDEKTQSLKEGSFQLVIFAAAGIEALKDAQNLLAPGGRAIFVTGQPVSEDIVREAGFAGIEQSFSSFFTALAPVDSQASGIQEAPQTVQVIYRDGSNPPMALYGRLKKTLEGEGYAVKASKIDDPNLTVSENVLMLADFERPLLVDISESEFWGLQKITNGAKNLFWVIAGDAMKGTHPEFNMTAGLTRALRSEQAALNIVTMDFDNSDEPAARVGLIAKKLADQIHGRIKEREYCIASGKTYISRLTFSERVNSTYCVDENNLLSKEFDPSEPLIGKVQGGKVVFQADTRVEDPLDDDVVEIQVRVSGLNKEDTLVINGTDYPTDFSHEIGGVVTRVGDGVSQFAPGDMVAGFSFDRFATFQRVPQNFVRRIRSEVEMLAVAGMPMAFGAALFGLRTQAALRPGETVLVLPGAGLAGHAAVQVARVYGGKPYVAVNNESETLKVAELYGLPREQVIPFSQLEQSRSRDSALFQFDIVFSSGWVDPAVARETWRHLTPLGRFVDCGRKNVLSRTILDTMPVNRGASYLSFDMLELHEHRPQVLAALVEDIVNLHQLGLISPLKPQISRNIAEINDAVAAFSDGYTDGKTILIHEPQTTPGDTAALQVVPSAPSLRFQSDATYLLIGCLGGLGRSLTKWMMSKGARNFTFLSRSGADSKQAAALVADMKEAGANIQVIRGDASVREDVDRAVKEVDPAHPIRGVIHAAMVLRDGLFHNMPYSNWTASTAPKVRGAMNLHAALADTPLDFFIMTSSISGLLGTPAQSNYAAANTYMDALARHRLAAGQHAASIVIPMVLGVGVVAENLELEASLKRKGMYGIDDDSLLSAFEVAILEQMATDPVLDHLVAGMDPALLAATVKEAGDDVDSFWTADPRFNAVVHAMSVSGGGAGGENADSVLGALKSGEVAGTDARALVASHMAAKLSRMLMLDPADVRVDEGSIASYGIDSMIGAELRTWIFKEFAVDVPFQQLLGASLTVNKFAELVCSRFEGL</sequence>
<dbReference type="Pfam" id="PF16197">
    <property type="entry name" value="KAsynt_C_assoc"/>
    <property type="match status" value="1"/>
</dbReference>
<dbReference type="PANTHER" id="PTHR43775:SF50">
    <property type="entry name" value="HIGHLY REDUCING POLYKETIDE SYNTHASE SRDA"/>
    <property type="match status" value="1"/>
</dbReference>
<dbReference type="InterPro" id="IPR014043">
    <property type="entry name" value="Acyl_transferase_dom"/>
</dbReference>
<dbReference type="SMART" id="SM00822">
    <property type="entry name" value="PKS_KR"/>
    <property type="match status" value="1"/>
</dbReference>
<keyword evidence="4" id="KW-0521">NADP</keyword>
<comment type="caution">
    <text evidence="13">The sequence shown here is derived from an EMBL/GenBank/DDBJ whole genome shotgun (WGS) entry which is preliminary data.</text>
</comment>
<dbReference type="SUPFAM" id="SSF50129">
    <property type="entry name" value="GroES-like"/>
    <property type="match status" value="1"/>
</dbReference>
<dbReference type="InterPro" id="IPR042104">
    <property type="entry name" value="PKS_dehydratase_sf"/>
</dbReference>
<feature type="compositionally biased region" description="Basic residues" evidence="9">
    <location>
        <begin position="505"/>
        <end position="526"/>
    </location>
</feature>
<dbReference type="Gene3D" id="3.40.366.10">
    <property type="entry name" value="Malonyl-Coenzyme A Acyl Carrier Protein, domain 2"/>
    <property type="match status" value="1"/>
</dbReference>
<dbReference type="InterPro" id="IPR013154">
    <property type="entry name" value="ADH-like_N"/>
</dbReference>
<dbReference type="SUPFAM" id="SSF53901">
    <property type="entry name" value="Thiolase-like"/>
    <property type="match status" value="1"/>
</dbReference>
<dbReference type="SUPFAM" id="SSF51735">
    <property type="entry name" value="NAD(P)-binding Rossmann-fold domains"/>
    <property type="match status" value="2"/>
</dbReference>
<dbReference type="InterPro" id="IPR020841">
    <property type="entry name" value="PKS_Beta-ketoAc_synthase_dom"/>
</dbReference>
<dbReference type="InterPro" id="IPR050091">
    <property type="entry name" value="PKS_NRPS_Biosynth_Enz"/>
</dbReference>
<dbReference type="GO" id="GO:0006633">
    <property type="term" value="P:fatty acid biosynthetic process"/>
    <property type="evidence" value="ECO:0007669"/>
    <property type="project" value="InterPro"/>
</dbReference>
<feature type="active site" description="Proton acceptor; for dehydratase activity" evidence="8">
    <location>
        <position position="1043"/>
    </location>
</feature>
<keyword evidence="5" id="KW-0560">Oxidoreductase</keyword>
<evidence type="ECO:0000256" key="6">
    <source>
        <dbReference type="ARBA" id="ARBA00023268"/>
    </source>
</evidence>
<dbReference type="Gene3D" id="3.40.50.720">
    <property type="entry name" value="NAD(P)-binding Rossmann-like Domain"/>
    <property type="match status" value="1"/>
</dbReference>
<evidence type="ECO:0000256" key="4">
    <source>
        <dbReference type="ARBA" id="ARBA00022857"/>
    </source>
</evidence>
<feature type="region of interest" description="Disordered" evidence="9">
    <location>
        <begin position="505"/>
        <end position="527"/>
    </location>
</feature>
<dbReference type="CDD" id="cd05195">
    <property type="entry name" value="enoyl_red"/>
    <property type="match status" value="1"/>
</dbReference>
<dbReference type="GO" id="GO:0004315">
    <property type="term" value="F:3-oxoacyl-[acyl-carrier-protein] synthase activity"/>
    <property type="evidence" value="ECO:0007669"/>
    <property type="project" value="InterPro"/>
</dbReference>
<dbReference type="PROSITE" id="PS52004">
    <property type="entry name" value="KS3_2"/>
    <property type="match status" value="1"/>
</dbReference>
<dbReference type="Gene3D" id="3.90.180.10">
    <property type="entry name" value="Medium-chain alcohol dehydrogenases, catalytic domain"/>
    <property type="match status" value="1"/>
</dbReference>
<name>A0AA39Y295_9PEZI</name>
<evidence type="ECO:0000256" key="9">
    <source>
        <dbReference type="SAM" id="MobiDB-lite"/>
    </source>
</evidence>
<feature type="region of interest" description="C-terminal hotdog fold" evidence="8">
    <location>
        <begin position="1160"/>
        <end position="1315"/>
    </location>
</feature>
<dbReference type="Pfam" id="PF08240">
    <property type="entry name" value="ADH_N"/>
    <property type="match status" value="1"/>
</dbReference>
<dbReference type="GO" id="GO:0016491">
    <property type="term" value="F:oxidoreductase activity"/>
    <property type="evidence" value="ECO:0007669"/>
    <property type="project" value="UniProtKB-KW"/>
</dbReference>
<keyword evidence="1" id="KW-0596">Phosphopantetheine</keyword>
<dbReference type="InterPro" id="IPR036291">
    <property type="entry name" value="NAD(P)-bd_dom_sf"/>
</dbReference>
<proteinExistence type="predicted"/>
<evidence type="ECO:0000313" key="14">
    <source>
        <dbReference type="Proteomes" id="UP001174936"/>
    </source>
</evidence>
<dbReference type="InterPro" id="IPR020807">
    <property type="entry name" value="PKS_DH"/>
</dbReference>
<dbReference type="InterPro" id="IPR016036">
    <property type="entry name" value="Malonyl_transacylase_ACP-bd"/>
</dbReference>
<keyword evidence="2" id="KW-0597">Phosphoprotein</keyword>
<evidence type="ECO:0000259" key="11">
    <source>
        <dbReference type="PROSITE" id="PS52004"/>
    </source>
</evidence>
<evidence type="ECO:0000259" key="12">
    <source>
        <dbReference type="PROSITE" id="PS52019"/>
    </source>
</evidence>
<dbReference type="SMART" id="SM00829">
    <property type="entry name" value="PKS_ER"/>
    <property type="match status" value="1"/>
</dbReference>
<dbReference type="InterPro" id="IPR014031">
    <property type="entry name" value="Ketoacyl_synth_C"/>
</dbReference>
<dbReference type="Pfam" id="PF21089">
    <property type="entry name" value="PKS_DH_N"/>
    <property type="match status" value="1"/>
</dbReference>
<dbReference type="InterPro" id="IPR009081">
    <property type="entry name" value="PP-bd_ACP"/>
</dbReference>
<dbReference type="PANTHER" id="PTHR43775">
    <property type="entry name" value="FATTY ACID SYNTHASE"/>
    <property type="match status" value="1"/>
</dbReference>
<dbReference type="Pfam" id="PF08659">
    <property type="entry name" value="KR"/>
    <property type="match status" value="1"/>
</dbReference>
<dbReference type="Pfam" id="PF23114">
    <property type="entry name" value="NAD-bd_HRPKS_sdrA"/>
    <property type="match status" value="1"/>
</dbReference>
<dbReference type="PROSITE" id="PS52019">
    <property type="entry name" value="PKS_MFAS_DH"/>
    <property type="match status" value="1"/>
</dbReference>
<dbReference type="Pfam" id="PF00109">
    <property type="entry name" value="ketoacyl-synt"/>
    <property type="match status" value="1"/>
</dbReference>
<dbReference type="InterPro" id="IPR016035">
    <property type="entry name" value="Acyl_Trfase/lysoPLipase"/>
</dbReference>
<dbReference type="Pfam" id="PF14765">
    <property type="entry name" value="PS-DH"/>
    <property type="match status" value="1"/>
</dbReference>
<dbReference type="GO" id="GO:0030639">
    <property type="term" value="P:polyketide biosynthetic process"/>
    <property type="evidence" value="ECO:0007669"/>
    <property type="project" value="UniProtKB-ARBA"/>
</dbReference>
<dbReference type="PROSITE" id="PS00012">
    <property type="entry name" value="PHOSPHOPANTETHEINE"/>
    <property type="match status" value="1"/>
</dbReference>
<dbReference type="PROSITE" id="PS00606">
    <property type="entry name" value="KS3_1"/>
    <property type="match status" value="1"/>
</dbReference>
<dbReference type="Gene3D" id="3.40.47.10">
    <property type="match status" value="1"/>
</dbReference>
<dbReference type="InterPro" id="IPR049900">
    <property type="entry name" value="PKS_mFAS_DH"/>
</dbReference>
<evidence type="ECO:0000313" key="13">
    <source>
        <dbReference type="EMBL" id="KAK0644424.1"/>
    </source>
</evidence>
<dbReference type="InterPro" id="IPR057326">
    <property type="entry name" value="KR_dom"/>
</dbReference>
<dbReference type="Gene3D" id="1.10.1200.10">
    <property type="entry name" value="ACP-like"/>
    <property type="match status" value="1"/>
</dbReference>
<feature type="active site" description="Proton donor; for dehydratase activity" evidence="8">
    <location>
        <position position="1225"/>
    </location>
</feature>
<feature type="domain" description="PKS/mFAS DH" evidence="12">
    <location>
        <begin position="1011"/>
        <end position="1315"/>
    </location>
</feature>
<dbReference type="Pfam" id="PF00550">
    <property type="entry name" value="PP-binding"/>
    <property type="match status" value="1"/>
</dbReference>
<evidence type="ECO:0000256" key="1">
    <source>
        <dbReference type="ARBA" id="ARBA00022450"/>
    </source>
</evidence>
<dbReference type="InterPro" id="IPR013968">
    <property type="entry name" value="PKS_KR"/>
</dbReference>
<reference evidence="13" key="1">
    <citation type="submission" date="2023-06" db="EMBL/GenBank/DDBJ databases">
        <title>Genome-scale phylogeny and comparative genomics of the fungal order Sordariales.</title>
        <authorList>
            <consortium name="Lawrence Berkeley National Laboratory"/>
            <person name="Hensen N."/>
            <person name="Bonometti L."/>
            <person name="Westerberg I."/>
            <person name="Brannstrom I.O."/>
            <person name="Guillou S."/>
            <person name="Cros-Aarteil S."/>
            <person name="Calhoun S."/>
            <person name="Haridas S."/>
            <person name="Kuo A."/>
            <person name="Mondo S."/>
            <person name="Pangilinan J."/>
            <person name="Riley R."/>
            <person name="Labutti K."/>
            <person name="Andreopoulos B."/>
            <person name="Lipzen A."/>
            <person name="Chen C."/>
            <person name="Yanf M."/>
            <person name="Daum C."/>
            <person name="Ng V."/>
            <person name="Clum A."/>
            <person name="Steindorff A."/>
            <person name="Ohm R."/>
            <person name="Martin F."/>
            <person name="Silar P."/>
            <person name="Natvig D."/>
            <person name="Lalanne C."/>
            <person name="Gautier V."/>
            <person name="Ament-Velasquez S.L."/>
            <person name="Kruys A."/>
            <person name="Hutchinson M.I."/>
            <person name="Powell A.J."/>
            <person name="Barry K."/>
            <person name="Miller A.N."/>
            <person name="Grigoriev I.V."/>
            <person name="Debuchy R."/>
            <person name="Gladieux P."/>
            <person name="Thoren M.H."/>
            <person name="Johannesson H."/>
        </authorList>
    </citation>
    <scope>NUCLEOTIDE SEQUENCE</scope>
    <source>
        <strain evidence="13">SMH2532-1</strain>
    </source>
</reference>
<dbReference type="SUPFAM" id="SSF52151">
    <property type="entry name" value="FabD/lysophospholipase-like"/>
    <property type="match status" value="1"/>
</dbReference>
<protein>
    <submittedName>
        <fullName evidence="13">Lovastatin nonaketide synthase</fullName>
    </submittedName>
</protein>
<dbReference type="InterPro" id="IPR011032">
    <property type="entry name" value="GroES-like_sf"/>
</dbReference>
<organism evidence="13 14">
    <name type="scientific">Cercophora newfieldiana</name>
    <dbReference type="NCBI Taxonomy" id="92897"/>
    <lineage>
        <taxon>Eukaryota</taxon>
        <taxon>Fungi</taxon>
        <taxon>Dikarya</taxon>
        <taxon>Ascomycota</taxon>
        <taxon>Pezizomycotina</taxon>
        <taxon>Sordariomycetes</taxon>
        <taxon>Sordariomycetidae</taxon>
        <taxon>Sordariales</taxon>
        <taxon>Lasiosphaeriaceae</taxon>
        <taxon>Cercophora</taxon>
    </lineage>
</organism>
<evidence type="ECO:0000256" key="5">
    <source>
        <dbReference type="ARBA" id="ARBA00023002"/>
    </source>
</evidence>
<dbReference type="SUPFAM" id="SSF55048">
    <property type="entry name" value="Probable ACP-binding domain of malonyl-CoA ACP transacylase"/>
    <property type="match status" value="1"/>
</dbReference>
<evidence type="ECO:0000256" key="7">
    <source>
        <dbReference type="ARBA" id="ARBA00023315"/>
    </source>
</evidence>
<dbReference type="Proteomes" id="UP001174936">
    <property type="component" value="Unassembled WGS sequence"/>
</dbReference>
<feature type="domain" description="Carrier" evidence="10">
    <location>
        <begin position="2307"/>
        <end position="2386"/>
    </location>
</feature>
<dbReference type="Gene3D" id="3.10.129.110">
    <property type="entry name" value="Polyketide synthase dehydratase"/>
    <property type="match status" value="1"/>
</dbReference>
<dbReference type="PROSITE" id="PS50075">
    <property type="entry name" value="CARRIER"/>
    <property type="match status" value="1"/>
</dbReference>
<keyword evidence="3" id="KW-0808">Transferase</keyword>
<dbReference type="InterPro" id="IPR001227">
    <property type="entry name" value="Ac_transferase_dom_sf"/>
</dbReference>
<accession>A0AA39Y295</accession>
<feature type="region of interest" description="N-terminal hotdog fold" evidence="8">
    <location>
        <begin position="1011"/>
        <end position="1149"/>
    </location>
</feature>
<dbReference type="Pfam" id="PF02801">
    <property type="entry name" value="Ketoacyl-synt_C"/>
    <property type="match status" value="1"/>
</dbReference>
<dbReference type="InterPro" id="IPR006162">
    <property type="entry name" value="Ppantetheine_attach_site"/>
</dbReference>
<dbReference type="Pfam" id="PF00698">
    <property type="entry name" value="Acyl_transf_1"/>
    <property type="match status" value="1"/>
</dbReference>
<dbReference type="EMBL" id="JAULSV010000005">
    <property type="protein sequence ID" value="KAK0644424.1"/>
    <property type="molecule type" value="Genomic_DNA"/>
</dbReference>
<dbReference type="GO" id="GO:0004312">
    <property type="term" value="F:fatty acid synthase activity"/>
    <property type="evidence" value="ECO:0007669"/>
    <property type="project" value="TreeGrafter"/>
</dbReference>
<evidence type="ECO:0000259" key="10">
    <source>
        <dbReference type="PROSITE" id="PS50075"/>
    </source>
</evidence>
<dbReference type="InterPro" id="IPR056501">
    <property type="entry name" value="NAD-bd_HRPKS_sdrA"/>
</dbReference>
<dbReference type="InterPro" id="IPR020843">
    <property type="entry name" value="ER"/>
</dbReference>
<keyword evidence="7" id="KW-0012">Acyltransferase</keyword>
<evidence type="ECO:0000256" key="3">
    <source>
        <dbReference type="ARBA" id="ARBA00022679"/>
    </source>
</evidence>
<gene>
    <name evidence="13" type="ORF">B0T16DRAFT_495250</name>
</gene>
<dbReference type="InterPro" id="IPR049551">
    <property type="entry name" value="PKS_DH_C"/>
</dbReference>
<dbReference type="InterPro" id="IPR032821">
    <property type="entry name" value="PKS_assoc"/>
</dbReference>
<dbReference type="InterPro" id="IPR014030">
    <property type="entry name" value="Ketoacyl_synth_N"/>
</dbReference>
<keyword evidence="6" id="KW-0511">Multifunctional enzyme</keyword>